<dbReference type="InterPro" id="IPR008283">
    <property type="entry name" value="Peptidase_M17_N"/>
</dbReference>
<evidence type="ECO:0000259" key="1">
    <source>
        <dbReference type="Pfam" id="PF02789"/>
    </source>
</evidence>
<dbReference type="GO" id="GO:0070006">
    <property type="term" value="F:metalloaminopeptidase activity"/>
    <property type="evidence" value="ECO:0007669"/>
    <property type="project" value="InterPro"/>
</dbReference>
<organism evidence="2 3">
    <name type="scientific">Candidatus Magasanikbacteria bacterium CG10_big_fil_rev_8_21_14_0_10_38_6</name>
    <dbReference type="NCBI Taxonomy" id="1974647"/>
    <lineage>
        <taxon>Bacteria</taxon>
        <taxon>Candidatus Magasanikiibacteriota</taxon>
    </lineage>
</organism>
<evidence type="ECO:0000313" key="3">
    <source>
        <dbReference type="Proteomes" id="UP000228528"/>
    </source>
</evidence>
<dbReference type="Proteomes" id="UP000228528">
    <property type="component" value="Unassembled WGS sequence"/>
</dbReference>
<accession>A0A2M6P029</accession>
<dbReference type="AlphaFoldDB" id="A0A2M6P029"/>
<reference evidence="3" key="1">
    <citation type="submission" date="2017-09" db="EMBL/GenBank/DDBJ databases">
        <title>Depth-based differentiation of microbial function through sediment-hosted aquifers and enrichment of novel symbionts in the deep terrestrial subsurface.</title>
        <authorList>
            <person name="Probst A.J."/>
            <person name="Ladd B."/>
            <person name="Jarett J.K."/>
            <person name="Geller-Mcgrath D.E."/>
            <person name="Sieber C.M.K."/>
            <person name="Emerson J.B."/>
            <person name="Anantharaman K."/>
            <person name="Thomas B.C."/>
            <person name="Malmstrom R."/>
            <person name="Stieglmeier M."/>
            <person name="Klingl A."/>
            <person name="Woyke T."/>
            <person name="Ryan C.M."/>
            <person name="Banfield J.F."/>
        </authorList>
    </citation>
    <scope>NUCLEOTIDE SEQUENCE [LARGE SCALE GENOMIC DNA]</scope>
</reference>
<proteinExistence type="predicted"/>
<comment type="caution">
    <text evidence="2">The sequence shown here is derived from an EMBL/GenBank/DDBJ whole genome shotgun (WGS) entry which is preliminary data.</text>
</comment>
<dbReference type="GO" id="GO:0006508">
    <property type="term" value="P:proteolysis"/>
    <property type="evidence" value="ECO:0007669"/>
    <property type="project" value="InterPro"/>
</dbReference>
<feature type="domain" description="Peptidase M17 leucyl aminopeptidase N-terminal" evidence="1">
    <location>
        <begin position="17"/>
        <end position="63"/>
    </location>
</feature>
<dbReference type="Pfam" id="PF02789">
    <property type="entry name" value="Peptidase_M17_N"/>
    <property type="match status" value="1"/>
</dbReference>
<dbReference type="EMBL" id="PFBW01000193">
    <property type="protein sequence ID" value="PIR77051.1"/>
    <property type="molecule type" value="Genomic_DNA"/>
</dbReference>
<gene>
    <name evidence="2" type="ORF">COU30_04550</name>
</gene>
<dbReference type="InterPro" id="IPR043472">
    <property type="entry name" value="Macro_dom-like"/>
</dbReference>
<name>A0A2M6P029_9BACT</name>
<evidence type="ECO:0000313" key="2">
    <source>
        <dbReference type="EMBL" id="PIR77051.1"/>
    </source>
</evidence>
<protein>
    <recommendedName>
        <fullName evidence="1">Peptidase M17 leucyl aminopeptidase N-terminal domain-containing protein</fullName>
    </recommendedName>
</protein>
<dbReference type="Gene3D" id="3.40.220.10">
    <property type="entry name" value="Leucine Aminopeptidase, subunit E, domain 1"/>
    <property type="match status" value="1"/>
</dbReference>
<dbReference type="SUPFAM" id="SSF52949">
    <property type="entry name" value="Macro domain-like"/>
    <property type="match status" value="1"/>
</dbReference>
<sequence length="67" mass="7528">MIRFSLAQDAQEVDAIILPLFEDKKPDVVADQIDEVFEGLLNDVVRLEDFEGKKGQTALLYTKDATT</sequence>
<feature type="non-terminal residue" evidence="2">
    <location>
        <position position="67"/>
    </location>
</feature>